<evidence type="ECO:0000313" key="5">
    <source>
        <dbReference type="EMBL" id="CAE0022611.1"/>
    </source>
</evidence>
<dbReference type="Pfam" id="PF10167">
    <property type="entry name" value="BORCS8"/>
    <property type="match status" value="1"/>
</dbReference>
<name>A0A7S3E387_9CHLO</name>
<protein>
    <recommendedName>
        <fullName evidence="6">BLOC-1-related complex subunit 8 homolog</fullName>
    </recommendedName>
</protein>
<evidence type="ECO:0000256" key="3">
    <source>
        <dbReference type="ARBA" id="ARBA00023136"/>
    </source>
</evidence>
<comment type="subcellular location">
    <subcellularLocation>
        <location evidence="1">Lysosome membrane</location>
    </subcellularLocation>
</comment>
<dbReference type="PANTHER" id="PTHR21146:SF0">
    <property type="entry name" value="BLOC-1-RELATED COMPLEX SUBUNIT 8"/>
    <property type="match status" value="1"/>
</dbReference>
<evidence type="ECO:0008006" key="6">
    <source>
        <dbReference type="Google" id="ProtNLM"/>
    </source>
</evidence>
<reference evidence="5" key="1">
    <citation type="submission" date="2021-01" db="EMBL/GenBank/DDBJ databases">
        <authorList>
            <person name="Corre E."/>
            <person name="Pelletier E."/>
            <person name="Niang G."/>
            <person name="Scheremetjew M."/>
            <person name="Finn R."/>
            <person name="Kale V."/>
            <person name="Holt S."/>
            <person name="Cochrane G."/>
            <person name="Meng A."/>
            <person name="Brown T."/>
            <person name="Cohen L."/>
        </authorList>
    </citation>
    <scope>NUCLEOTIDE SEQUENCE</scope>
    <source>
        <strain evidence="5">RCC856</strain>
    </source>
</reference>
<dbReference type="EMBL" id="HBHU01009242">
    <property type="protein sequence ID" value="CAE0022611.1"/>
    <property type="molecule type" value="Transcribed_RNA"/>
</dbReference>
<organism evidence="5">
    <name type="scientific">Chloropicon laureae</name>
    <dbReference type="NCBI Taxonomy" id="464258"/>
    <lineage>
        <taxon>Eukaryota</taxon>
        <taxon>Viridiplantae</taxon>
        <taxon>Chlorophyta</taxon>
        <taxon>Chloropicophyceae</taxon>
        <taxon>Chloropicales</taxon>
        <taxon>Chloropicaceae</taxon>
        <taxon>Chloropicon</taxon>
    </lineage>
</organism>
<evidence type="ECO:0000256" key="4">
    <source>
        <dbReference type="ARBA" id="ARBA00023228"/>
    </source>
</evidence>
<dbReference type="AlphaFoldDB" id="A0A7S3E387"/>
<dbReference type="InterPro" id="IPR019320">
    <property type="entry name" value="BORCS8"/>
</dbReference>
<gene>
    <name evidence="5" type="ORF">CLAU1311_LOCUS6027</name>
</gene>
<dbReference type="GO" id="GO:0005765">
    <property type="term" value="C:lysosomal membrane"/>
    <property type="evidence" value="ECO:0007669"/>
    <property type="project" value="UniProtKB-SubCell"/>
</dbReference>
<comment type="similarity">
    <text evidence="2">Belongs to the BORCS8 family.</text>
</comment>
<accession>A0A7S3E387</accession>
<keyword evidence="4" id="KW-0458">Lysosome</keyword>
<proteinExistence type="inferred from homology"/>
<evidence type="ECO:0000256" key="2">
    <source>
        <dbReference type="ARBA" id="ARBA00010463"/>
    </source>
</evidence>
<sequence length="105" mass="11754">MIRGNSAMHRREAVLASNEFIREIANEPSLGLYFVQEHVSTSVPALMEVKGKFKACTQAAHKEIHSLNNCVYSVKHFGGVVPHHLDSIQSKIERLNEKLASKITK</sequence>
<keyword evidence="3" id="KW-0472">Membrane</keyword>
<evidence type="ECO:0000256" key="1">
    <source>
        <dbReference type="ARBA" id="ARBA00004656"/>
    </source>
</evidence>
<dbReference type="PANTHER" id="PTHR21146">
    <property type="entry name" value="MEF2B PROTEIN"/>
    <property type="match status" value="1"/>
</dbReference>